<dbReference type="SUPFAM" id="SSF101386">
    <property type="entry name" value="all-alpha NTP pyrophosphatases"/>
    <property type="match status" value="1"/>
</dbReference>
<sequence length="354" mass="40521">MPTLTIAGLGPGHIDQLPLGTFRQMKEHPCIWLRTQQHPMVKDLAAEEIEFESFDDLYDRLDSFEAVYETIAETLLKMAEEKDVFYGVPGHPNVAEESVRLLVEKAESNGAVQLEILPAMSFLDVMFPLLSNDPVAGFQLLDGLRLEQTPPDTNMDVIITQVYDQMIASQVKISLMNHYHDEQLITVIQRAGILEKQEVHLIPLYELDHLKDLDELTSIYIARVDRFSKIHYNMNHLLDILERLRGVDGCPWDKEQTHESLRPYLVEESQEVLDAIDGGNDEELCEELGDLLLQVVFHSQIAKERNAFVMSDVINGIAQKIIYRHPHVFGDEKADSIEDVKKIWDHRKAEEKKG</sequence>
<dbReference type="GO" id="GO:0047429">
    <property type="term" value="F:nucleoside triphosphate diphosphatase activity"/>
    <property type="evidence" value="ECO:0007669"/>
    <property type="project" value="TreeGrafter"/>
</dbReference>
<dbReference type="GO" id="GO:0006950">
    <property type="term" value="P:response to stress"/>
    <property type="evidence" value="ECO:0007669"/>
    <property type="project" value="UniProtKB-ARBA"/>
</dbReference>
<evidence type="ECO:0000259" key="2">
    <source>
        <dbReference type="Pfam" id="PF03819"/>
    </source>
</evidence>
<dbReference type="GO" id="GO:0046047">
    <property type="term" value="P:TTP catabolic process"/>
    <property type="evidence" value="ECO:0007669"/>
    <property type="project" value="TreeGrafter"/>
</dbReference>
<dbReference type="AlphaFoldDB" id="A0A1I3CZ40"/>
<dbReference type="InterPro" id="IPR035013">
    <property type="entry name" value="YabN_N"/>
</dbReference>
<dbReference type="GO" id="GO:0008168">
    <property type="term" value="F:methyltransferase activity"/>
    <property type="evidence" value="ECO:0007669"/>
    <property type="project" value="UniProtKB-KW"/>
</dbReference>
<dbReference type="PANTHER" id="PTHR30522">
    <property type="entry name" value="NUCLEOSIDE TRIPHOSPHATE PYROPHOSPHOHYDROLASE"/>
    <property type="match status" value="1"/>
</dbReference>
<dbReference type="CDD" id="cd11528">
    <property type="entry name" value="NTP-PPase_MazG_Nterm"/>
    <property type="match status" value="1"/>
</dbReference>
<dbReference type="GO" id="GO:0046052">
    <property type="term" value="P:UTP catabolic process"/>
    <property type="evidence" value="ECO:0007669"/>
    <property type="project" value="TreeGrafter"/>
</dbReference>
<dbReference type="InterPro" id="IPR035996">
    <property type="entry name" value="4pyrrol_Methylase_sf"/>
</dbReference>
<keyword evidence="3" id="KW-0489">Methyltransferase</keyword>
<dbReference type="CDD" id="cd11723">
    <property type="entry name" value="YabN_N_like"/>
    <property type="match status" value="1"/>
</dbReference>
<dbReference type="GO" id="GO:0006203">
    <property type="term" value="P:dGTP catabolic process"/>
    <property type="evidence" value="ECO:0007669"/>
    <property type="project" value="TreeGrafter"/>
</dbReference>
<dbReference type="InterPro" id="IPR011551">
    <property type="entry name" value="NTP_PyrPHydrolase_MazG"/>
</dbReference>
<dbReference type="Gene3D" id="3.40.1010.10">
    <property type="entry name" value="Cobalt-precorrin-4 Transmethylase, Domain 1"/>
    <property type="match status" value="1"/>
</dbReference>
<dbReference type="GO" id="GO:0046076">
    <property type="term" value="P:dTTP catabolic process"/>
    <property type="evidence" value="ECO:0007669"/>
    <property type="project" value="TreeGrafter"/>
</dbReference>
<dbReference type="InterPro" id="IPR048015">
    <property type="entry name" value="NTP-PPase_MazG-like_N"/>
</dbReference>
<reference evidence="4" key="1">
    <citation type="submission" date="2016-10" db="EMBL/GenBank/DDBJ databases">
        <authorList>
            <person name="Varghese N."/>
            <person name="Submissions S."/>
        </authorList>
    </citation>
    <scope>NUCLEOTIDE SEQUENCE [LARGE SCALE GENOMIC DNA]</scope>
    <source>
        <strain evidence="4">Z-7934</strain>
    </source>
</reference>
<keyword evidence="4" id="KW-1185">Reference proteome</keyword>
<feature type="domain" description="NTP pyrophosphohydrolase MazG-like" evidence="2">
    <location>
        <begin position="256"/>
        <end position="329"/>
    </location>
</feature>
<dbReference type="InterPro" id="IPR004518">
    <property type="entry name" value="MazG-like_dom"/>
</dbReference>
<dbReference type="GO" id="GO:0046081">
    <property type="term" value="P:dUTP catabolic process"/>
    <property type="evidence" value="ECO:0007669"/>
    <property type="project" value="TreeGrafter"/>
</dbReference>
<dbReference type="OrthoDB" id="9808939at2"/>
<organism evidence="3 4">
    <name type="scientific">Tindallia magadiensis</name>
    <dbReference type="NCBI Taxonomy" id="69895"/>
    <lineage>
        <taxon>Bacteria</taxon>
        <taxon>Bacillati</taxon>
        <taxon>Bacillota</taxon>
        <taxon>Clostridia</taxon>
        <taxon>Peptostreptococcales</taxon>
        <taxon>Tindalliaceae</taxon>
        <taxon>Tindallia</taxon>
    </lineage>
</organism>
<accession>A0A1I3CZ40</accession>
<gene>
    <name evidence="3" type="ORF">SAMN05192551_10382</name>
</gene>
<name>A0A1I3CZ40_9FIRM</name>
<dbReference type="Gene3D" id="1.10.287.1080">
    <property type="entry name" value="MazG-like"/>
    <property type="match status" value="1"/>
</dbReference>
<feature type="domain" description="Tetrapyrrole methylase" evidence="1">
    <location>
        <begin position="3"/>
        <end position="207"/>
    </location>
</feature>
<dbReference type="InterPro" id="IPR000878">
    <property type="entry name" value="4pyrrol_Mease"/>
</dbReference>
<dbReference type="STRING" id="69895.SAMN05192551_10382"/>
<protein>
    <submittedName>
        <fullName evidence="3">Tetrapyrrole methylase family protein / MazG family protein</fullName>
    </submittedName>
</protein>
<dbReference type="GO" id="GO:0032259">
    <property type="term" value="P:methylation"/>
    <property type="evidence" value="ECO:0007669"/>
    <property type="project" value="UniProtKB-KW"/>
</dbReference>
<proteinExistence type="predicted"/>
<dbReference type="FunFam" id="1.10.287.1080:FF:000001">
    <property type="entry name" value="Nucleoside triphosphate pyrophosphohydrolase"/>
    <property type="match status" value="1"/>
</dbReference>
<dbReference type="InterPro" id="IPR014777">
    <property type="entry name" value="4pyrrole_Mease_sub1"/>
</dbReference>
<dbReference type="EMBL" id="FOQA01000003">
    <property type="protein sequence ID" value="SFH79752.1"/>
    <property type="molecule type" value="Genomic_DNA"/>
</dbReference>
<dbReference type="GO" id="GO:0046061">
    <property type="term" value="P:dATP catabolic process"/>
    <property type="evidence" value="ECO:0007669"/>
    <property type="project" value="TreeGrafter"/>
</dbReference>
<keyword evidence="3" id="KW-0808">Transferase</keyword>
<dbReference type="Proteomes" id="UP000199287">
    <property type="component" value="Unassembled WGS sequence"/>
</dbReference>
<dbReference type="RefSeq" id="WP_093371013.1">
    <property type="nucleotide sequence ID" value="NZ_FOQA01000003.1"/>
</dbReference>
<evidence type="ECO:0000259" key="1">
    <source>
        <dbReference type="Pfam" id="PF00590"/>
    </source>
</evidence>
<dbReference type="SUPFAM" id="SSF53790">
    <property type="entry name" value="Tetrapyrrole methylase"/>
    <property type="match status" value="1"/>
</dbReference>
<evidence type="ECO:0000313" key="3">
    <source>
        <dbReference type="EMBL" id="SFH79752.1"/>
    </source>
</evidence>
<evidence type="ECO:0000313" key="4">
    <source>
        <dbReference type="Proteomes" id="UP000199287"/>
    </source>
</evidence>
<dbReference type="Pfam" id="PF00590">
    <property type="entry name" value="TP_methylase"/>
    <property type="match status" value="1"/>
</dbReference>
<dbReference type="PANTHER" id="PTHR30522:SF0">
    <property type="entry name" value="NUCLEOSIDE TRIPHOSPHATE PYROPHOSPHOHYDROLASE"/>
    <property type="match status" value="1"/>
</dbReference>
<dbReference type="Pfam" id="PF03819">
    <property type="entry name" value="MazG"/>
    <property type="match status" value="1"/>
</dbReference>